<evidence type="ECO:0000256" key="1">
    <source>
        <dbReference type="SAM" id="SignalP"/>
    </source>
</evidence>
<sequence>MKNKGYWYKKIIQLAAGFMALFVLSGCGAPETREATEAPESPVPLETDAVSADLDRVYFLNGNDVYEENGELKKVQSDCAVIRSNGHWGIIDVGIGDYGNIRTQLTEQLQQLTQLNGGQIQLDFILITHSHVDHGGYFSSLFKDNPNITMSDSCTIYLKDYENNNPSYSNPEMESLYNNAQVYEEILGELERRFGSELPTHLLRSDYSPSAFGDFTLEFYNSGAEAATSGRLNDNSTVVLITHKNGTRLLMMGDCELSAEENLMSGEMADLADIDILKAGHHGLASSTGVRFLAKMDPDAVVATGIYGMYVNGDGGSLAYKCRASGVPMYSPQFNAEGLTLAFGEDQKEYAFYNGIPETVSAAPSPLIEGWITISPNFRIQVNQDLALIKEEPVL</sequence>
<feature type="chain" id="PRO_5043054254" evidence="1">
    <location>
        <begin position="26"/>
        <end position="395"/>
    </location>
</feature>
<comment type="caution">
    <text evidence="3">The sequence shown here is derived from an EMBL/GenBank/DDBJ whole genome shotgun (WGS) entry which is preliminary data.</text>
</comment>
<dbReference type="InterPro" id="IPR052159">
    <property type="entry name" value="Competence_DNA_uptake"/>
</dbReference>
<dbReference type="PANTHER" id="PTHR30619">
    <property type="entry name" value="DNA INTERNALIZATION/COMPETENCE PROTEIN COMEC/REC2"/>
    <property type="match status" value="1"/>
</dbReference>
<feature type="domain" description="Metallo-beta-lactamase" evidence="2">
    <location>
        <begin position="76"/>
        <end position="306"/>
    </location>
</feature>
<dbReference type="EMBL" id="JAJNOR010000001">
    <property type="protein sequence ID" value="MCD2491723.1"/>
    <property type="molecule type" value="Genomic_DNA"/>
</dbReference>
<dbReference type="AlphaFoldDB" id="A0AAP2RIY8"/>
<keyword evidence="1" id="KW-0732">Signal</keyword>
<gene>
    <name evidence="3" type="ORF">LQE92_03675</name>
</gene>
<evidence type="ECO:0000259" key="2">
    <source>
        <dbReference type="SMART" id="SM00849"/>
    </source>
</evidence>
<dbReference type="PANTHER" id="PTHR30619:SF7">
    <property type="entry name" value="BETA-LACTAMASE DOMAIN PROTEIN"/>
    <property type="match status" value="1"/>
</dbReference>
<evidence type="ECO:0000313" key="4">
    <source>
        <dbReference type="Proteomes" id="UP001299265"/>
    </source>
</evidence>
<dbReference type="RefSeq" id="WP_231061635.1">
    <property type="nucleotide sequence ID" value="NZ_JAJNOR010000001.1"/>
</dbReference>
<evidence type="ECO:0000313" key="3">
    <source>
        <dbReference type="EMBL" id="MCD2491723.1"/>
    </source>
</evidence>
<feature type="signal peptide" evidence="1">
    <location>
        <begin position="1"/>
        <end position="25"/>
    </location>
</feature>
<accession>A0AAP2RIY8</accession>
<dbReference type="SMART" id="SM00849">
    <property type="entry name" value="Lactamase_B"/>
    <property type="match status" value="1"/>
</dbReference>
<name>A0AAP2RIY8_9FIRM</name>
<protein>
    <submittedName>
        <fullName evidence="3">MBL fold metallo-hydrolase</fullName>
    </submittedName>
</protein>
<dbReference type="InterPro" id="IPR036866">
    <property type="entry name" value="RibonucZ/Hydroxyglut_hydro"/>
</dbReference>
<organism evidence="3 4">
    <name type="scientific">Lientehia hominis</name>
    <dbReference type="NCBI Taxonomy" id="2897778"/>
    <lineage>
        <taxon>Bacteria</taxon>
        <taxon>Bacillati</taxon>
        <taxon>Bacillota</taxon>
        <taxon>Clostridia</taxon>
        <taxon>Lachnospirales</taxon>
        <taxon>Lachnospiraceae</taxon>
        <taxon>Lientehia</taxon>
    </lineage>
</organism>
<dbReference type="Gene3D" id="3.60.15.10">
    <property type="entry name" value="Ribonuclease Z/Hydroxyacylglutathione hydrolase-like"/>
    <property type="match status" value="1"/>
</dbReference>
<dbReference type="Proteomes" id="UP001299265">
    <property type="component" value="Unassembled WGS sequence"/>
</dbReference>
<dbReference type="SUPFAM" id="SSF56281">
    <property type="entry name" value="Metallo-hydrolase/oxidoreductase"/>
    <property type="match status" value="1"/>
</dbReference>
<proteinExistence type="predicted"/>
<dbReference type="InterPro" id="IPR001279">
    <property type="entry name" value="Metallo-B-lactamas"/>
</dbReference>
<dbReference type="PROSITE" id="PS51257">
    <property type="entry name" value="PROKAR_LIPOPROTEIN"/>
    <property type="match status" value="1"/>
</dbReference>
<reference evidence="3 4" key="1">
    <citation type="submission" date="2021-11" db="EMBL/GenBank/DDBJ databases">
        <title>Lacrimispora sp. nov. NSJ-141 isolated from human feces.</title>
        <authorList>
            <person name="Abdugheni R."/>
        </authorList>
    </citation>
    <scope>NUCLEOTIDE SEQUENCE [LARGE SCALE GENOMIC DNA]</scope>
    <source>
        <strain evidence="3 4">NSJ-141</strain>
    </source>
</reference>
<dbReference type="Pfam" id="PF00753">
    <property type="entry name" value="Lactamase_B"/>
    <property type="match status" value="1"/>
</dbReference>
<keyword evidence="4" id="KW-1185">Reference proteome</keyword>